<dbReference type="PANTHER" id="PTHR45081">
    <property type="entry name" value="EF HAND FAMILY PROTEIN, PUTATIVE, EXPRESSED-RELATED"/>
    <property type="match status" value="1"/>
</dbReference>
<dbReference type="SUPFAM" id="SSF53474">
    <property type="entry name" value="alpha/beta-Hydrolases"/>
    <property type="match status" value="1"/>
</dbReference>
<gene>
    <name evidence="7" type="ORF">IFM89_003368</name>
</gene>
<feature type="compositionally biased region" description="Basic and acidic residues" evidence="4">
    <location>
        <begin position="241"/>
        <end position="319"/>
    </location>
</feature>
<dbReference type="OrthoDB" id="446723at2759"/>
<evidence type="ECO:0000313" key="7">
    <source>
        <dbReference type="EMBL" id="KAF9623578.1"/>
    </source>
</evidence>
<evidence type="ECO:0000256" key="1">
    <source>
        <dbReference type="ARBA" id="ARBA00004116"/>
    </source>
</evidence>
<dbReference type="AlphaFoldDB" id="A0A835IXX3"/>
<dbReference type="GO" id="GO:0005773">
    <property type="term" value="C:vacuole"/>
    <property type="evidence" value="ECO:0007669"/>
    <property type="project" value="UniProtKB-SubCell"/>
</dbReference>
<dbReference type="InterPro" id="IPR011990">
    <property type="entry name" value="TPR-like_helical_dom_sf"/>
</dbReference>
<dbReference type="Pfam" id="PF03088">
    <property type="entry name" value="Str_synth"/>
    <property type="match status" value="1"/>
</dbReference>
<reference evidence="7 8" key="1">
    <citation type="submission" date="2020-10" db="EMBL/GenBank/DDBJ databases">
        <title>The Coptis chinensis genome and diversification of protoberbering-type alkaloids.</title>
        <authorList>
            <person name="Wang B."/>
            <person name="Shu S."/>
            <person name="Song C."/>
            <person name="Liu Y."/>
        </authorList>
    </citation>
    <scope>NUCLEOTIDE SEQUENCE [LARGE SCALE GENOMIC DNA]</scope>
    <source>
        <strain evidence="7">HL-2020</strain>
        <tissue evidence="7">Leaf</tissue>
    </source>
</reference>
<dbReference type="InterPro" id="IPR029058">
    <property type="entry name" value="AB_hydrolase_fold"/>
</dbReference>
<dbReference type="InterPro" id="IPR019734">
    <property type="entry name" value="TPR_rpt"/>
</dbReference>
<dbReference type="Gene3D" id="1.25.40.10">
    <property type="entry name" value="Tetratricopeptide repeat domain"/>
    <property type="match status" value="1"/>
</dbReference>
<dbReference type="EMBL" id="JADFTS010000001">
    <property type="protein sequence ID" value="KAF9623578.1"/>
    <property type="molecule type" value="Genomic_DNA"/>
</dbReference>
<evidence type="ECO:0000256" key="4">
    <source>
        <dbReference type="SAM" id="MobiDB-lite"/>
    </source>
</evidence>
<dbReference type="InterPro" id="IPR018119">
    <property type="entry name" value="Strictosidine_synth_cons-reg"/>
</dbReference>
<feature type="compositionally biased region" description="Polar residues" evidence="4">
    <location>
        <begin position="320"/>
        <end position="329"/>
    </location>
</feature>
<accession>A0A835IXX3</accession>
<sequence>MGFTNIELKDNVDVLKIHTKRGNEIVCLYVKNPNAALTVLYSHGNAADLGQMCELFMELSIHLGVNLMGYDYSGYGQSSGKPSEQNTYADIEAAYRCLEEKYGTKEDDVILYGQSVGSGPTLDLASRLNRLRAVILHSGILSGLRVMYPVKFNILNIDKIPLVNCPVLIIHGTSDEVVDCSHGKQLWELCKEKYEPLWLKGGNHCNLELYPEYIKHLKKFLSAIEKAPVNKNVSGQVADQSEPRRSSTDCREKSRPSIEQREKSRPSIESRERSRLSTDKKERSRSSTDKREKSRPSTDLREKSRSSTDKREKTRKSVDQPENSKNIIEQQERGRKSIDRFGDMVRSVALCNIDCFKPTNHKVLQEKKKNLLILTATDKVLTPPRFDGRILKWEAVFAVRGSLQQPCRVHKKKGFLCDGNRGKAMWVGPNGGQATLLASTAGGVPFRFTNNLVIHPETGVVYFTDSSTIFTRKDHLCVTLTGDITGRLMEYNPISGEVIVRTKEFWLEGAKANTAEIIAELPGAPDNIKRRANGEFWVAINNGWSSEFRPSTEFSDIGVVWDESGKDYSGFVKKLVVLRGRAEDTKSEDEMFDGHMAIGMVLYELHFFKDDLVSFKRSCELQLENFRPHFRAGNCLYILGKCGDQRKRGIFVGFRSGTKRCRLMPMHNNFDDLGSTLHAIGEDERAIQELQMAFDLKPKHIDTLYNLGGLYMDMGRVELHDAIAHMKQMQKKPAKGKDFVVVEPSNFKWGNEETTSREDLANAFEIRAFQRLTRLGFCHVDFLMKEISEMKVPVSYACIVGLEKYVWESALEAILRNLLHFLKPETFQGAVKAIKKRILSVLNSWESSKVDLGMLCAFLAPIRSGPPEQRKRTFFDALLWRYVGEGSLVVKKVDAMRYIKLLRAIYLSSQSTNRTSEFYGEVDVSTVSFSKFLEMFDNLDCCKSSY</sequence>
<keyword evidence="8" id="KW-1185">Reference proteome</keyword>
<evidence type="ECO:0000259" key="5">
    <source>
        <dbReference type="Pfam" id="PF03088"/>
    </source>
</evidence>
<dbReference type="Proteomes" id="UP000631114">
    <property type="component" value="Unassembled WGS sequence"/>
</dbReference>
<dbReference type="PANTHER" id="PTHR45081:SF1">
    <property type="entry name" value="EF HAND FAMILY PROTEIN, PUTATIVE, EXPRESSED-RELATED"/>
    <property type="match status" value="1"/>
</dbReference>
<proteinExistence type="predicted"/>
<name>A0A835IXX3_9MAGN</name>
<dbReference type="InterPro" id="IPR022742">
    <property type="entry name" value="Hydrolase_4"/>
</dbReference>
<dbReference type="InterPro" id="IPR011042">
    <property type="entry name" value="6-blade_b-propeller_TolB-like"/>
</dbReference>
<feature type="region of interest" description="Disordered" evidence="4">
    <location>
        <begin position="234"/>
        <end position="335"/>
    </location>
</feature>
<evidence type="ECO:0000256" key="3">
    <source>
        <dbReference type="PROSITE-ProRule" id="PRU00339"/>
    </source>
</evidence>
<feature type="domain" description="Serine aminopeptidase S33" evidence="6">
    <location>
        <begin position="37"/>
        <end position="141"/>
    </location>
</feature>
<dbReference type="Gene3D" id="2.120.10.30">
    <property type="entry name" value="TolB, C-terminal domain"/>
    <property type="match status" value="2"/>
</dbReference>
<evidence type="ECO:0000313" key="8">
    <source>
        <dbReference type="Proteomes" id="UP000631114"/>
    </source>
</evidence>
<comment type="subcellular location">
    <subcellularLocation>
        <location evidence="1">Vacuole</location>
    </subcellularLocation>
</comment>
<dbReference type="PROSITE" id="PS50005">
    <property type="entry name" value="TPR"/>
    <property type="match status" value="1"/>
</dbReference>
<comment type="caution">
    <text evidence="7">The sequence shown here is derived from an EMBL/GenBank/DDBJ whole genome shotgun (WGS) entry which is preliminary data.</text>
</comment>
<feature type="repeat" description="TPR" evidence="3">
    <location>
        <begin position="667"/>
        <end position="700"/>
    </location>
</feature>
<dbReference type="Pfam" id="PF12146">
    <property type="entry name" value="Hydrolase_4"/>
    <property type="match status" value="1"/>
</dbReference>
<dbReference type="Gene3D" id="3.40.50.1820">
    <property type="entry name" value="alpha/beta hydrolase"/>
    <property type="match status" value="1"/>
</dbReference>
<organism evidence="7 8">
    <name type="scientific">Coptis chinensis</name>
    <dbReference type="NCBI Taxonomy" id="261450"/>
    <lineage>
        <taxon>Eukaryota</taxon>
        <taxon>Viridiplantae</taxon>
        <taxon>Streptophyta</taxon>
        <taxon>Embryophyta</taxon>
        <taxon>Tracheophyta</taxon>
        <taxon>Spermatophyta</taxon>
        <taxon>Magnoliopsida</taxon>
        <taxon>Ranunculales</taxon>
        <taxon>Ranunculaceae</taxon>
        <taxon>Coptidoideae</taxon>
        <taxon>Coptis</taxon>
    </lineage>
</organism>
<evidence type="ECO:0000259" key="6">
    <source>
        <dbReference type="Pfam" id="PF12146"/>
    </source>
</evidence>
<feature type="domain" description="Strictosidine synthase conserved region" evidence="5">
    <location>
        <begin position="450"/>
        <end position="498"/>
    </location>
</feature>
<evidence type="ECO:0000256" key="2">
    <source>
        <dbReference type="ARBA" id="ARBA00022554"/>
    </source>
</evidence>
<dbReference type="GO" id="GO:0005886">
    <property type="term" value="C:plasma membrane"/>
    <property type="evidence" value="ECO:0007669"/>
    <property type="project" value="TreeGrafter"/>
</dbReference>
<dbReference type="SUPFAM" id="SSF63829">
    <property type="entry name" value="Calcium-dependent phosphotriesterase"/>
    <property type="match status" value="1"/>
</dbReference>
<keyword evidence="2" id="KW-0926">Vacuole</keyword>
<protein>
    <submittedName>
        <fullName evidence="7">Uncharacterized protein</fullName>
    </submittedName>
</protein>
<keyword evidence="3" id="KW-0802">TPR repeat</keyword>
<dbReference type="SUPFAM" id="SSF48452">
    <property type="entry name" value="TPR-like"/>
    <property type="match status" value="1"/>
</dbReference>